<accession>A0A2V3VBI1</accession>
<reference evidence="1 2" key="1">
    <citation type="submission" date="2018-05" db="EMBL/GenBank/DDBJ databases">
        <title>Genomic Encyclopedia of Type Strains, Phase IV (KMG-IV): sequencing the most valuable type-strain genomes for metagenomic binning, comparative biology and taxonomic classification.</title>
        <authorList>
            <person name="Goeker M."/>
        </authorList>
    </citation>
    <scope>NUCLEOTIDE SEQUENCE [LARGE SCALE GENOMIC DNA]</scope>
    <source>
        <strain evidence="1 2">DSM 3183</strain>
    </source>
</reference>
<proteinExistence type="predicted"/>
<dbReference type="RefSeq" id="WP_110298036.1">
    <property type="nucleotide sequence ID" value="NZ_QJJM01000004.1"/>
</dbReference>
<organism evidence="1 2">
    <name type="scientific">Blastomonas natatoria</name>
    <dbReference type="NCBI Taxonomy" id="34015"/>
    <lineage>
        <taxon>Bacteria</taxon>
        <taxon>Pseudomonadati</taxon>
        <taxon>Pseudomonadota</taxon>
        <taxon>Alphaproteobacteria</taxon>
        <taxon>Sphingomonadales</taxon>
        <taxon>Sphingomonadaceae</taxon>
        <taxon>Blastomonas</taxon>
    </lineage>
</organism>
<dbReference type="OrthoDB" id="9806213at2"/>
<comment type="caution">
    <text evidence="1">The sequence shown here is derived from an EMBL/GenBank/DDBJ whole genome shotgun (WGS) entry which is preliminary data.</text>
</comment>
<keyword evidence="2" id="KW-1185">Reference proteome</keyword>
<gene>
    <name evidence="1" type="ORF">C7451_10418</name>
</gene>
<name>A0A2V3VBI1_9SPHN</name>
<sequence length="122" mass="13685">MLQAKGQAERYAKALPIDHGRPPILLIADIGYCIDVHADFTGTGKAYAKFPDRALDRRILDDLHDDKVRERRSVPRFELGSRARGRARFGGEYRSEFSRISEKAHPGIVRPIVPSDRSGVDA</sequence>
<evidence type="ECO:0000313" key="2">
    <source>
        <dbReference type="Proteomes" id="UP000248014"/>
    </source>
</evidence>
<dbReference type="Proteomes" id="UP000248014">
    <property type="component" value="Unassembled WGS sequence"/>
</dbReference>
<evidence type="ECO:0000313" key="1">
    <source>
        <dbReference type="EMBL" id="PXW77525.1"/>
    </source>
</evidence>
<dbReference type="AlphaFoldDB" id="A0A2V3VBI1"/>
<protein>
    <submittedName>
        <fullName evidence="1">Uncharacterized protein</fullName>
    </submittedName>
</protein>
<dbReference type="EMBL" id="QJJM01000004">
    <property type="protein sequence ID" value="PXW77525.1"/>
    <property type="molecule type" value="Genomic_DNA"/>
</dbReference>